<dbReference type="EMBL" id="KI631506">
    <property type="protein sequence ID" value="EYU27131.1"/>
    <property type="molecule type" value="Genomic_DNA"/>
</dbReference>
<evidence type="ECO:0000259" key="3">
    <source>
        <dbReference type="Pfam" id="PF03107"/>
    </source>
</evidence>
<dbReference type="Pfam" id="PF03107">
    <property type="entry name" value="C1_2"/>
    <property type="match status" value="2"/>
</dbReference>
<proteinExistence type="predicted"/>
<reference evidence="4 5" key="1">
    <citation type="journal article" date="2013" name="Proc. Natl. Acad. Sci. U.S.A.">
        <title>Fine-scale variation in meiotic recombination in Mimulus inferred from population shotgun sequencing.</title>
        <authorList>
            <person name="Hellsten U."/>
            <person name="Wright K.M."/>
            <person name="Jenkins J."/>
            <person name="Shu S."/>
            <person name="Yuan Y."/>
            <person name="Wessler S.R."/>
            <person name="Schmutz J."/>
            <person name="Willis J.H."/>
            <person name="Rokhsar D.S."/>
        </authorList>
    </citation>
    <scope>NUCLEOTIDE SEQUENCE [LARGE SCALE GENOMIC DNA]</scope>
    <source>
        <strain evidence="5">cv. DUN x IM62</strain>
    </source>
</reference>
<evidence type="ECO:0000256" key="2">
    <source>
        <dbReference type="SAM" id="MobiDB-lite"/>
    </source>
</evidence>
<feature type="domain" description="DC1" evidence="3">
    <location>
        <begin position="82"/>
        <end position="130"/>
    </location>
</feature>
<dbReference type="PANTHER" id="PTHR46288:SF13">
    <property type="entry name" value="DC1 DOMAIN CONTAINING PROTEIN"/>
    <property type="match status" value="1"/>
</dbReference>
<keyword evidence="5" id="KW-1185">Reference proteome</keyword>
<feature type="region of interest" description="Disordered" evidence="2">
    <location>
        <begin position="332"/>
        <end position="363"/>
    </location>
</feature>
<dbReference type="InterPro" id="IPR004146">
    <property type="entry name" value="DC1"/>
</dbReference>
<dbReference type="PANTHER" id="PTHR46288">
    <property type="entry name" value="PHORBOL-ESTER/DAG-TYPE DOMAIN-CONTAINING PROTEIN"/>
    <property type="match status" value="1"/>
</dbReference>
<evidence type="ECO:0000313" key="4">
    <source>
        <dbReference type="EMBL" id="EYU27131.1"/>
    </source>
</evidence>
<dbReference type="InterPro" id="IPR046349">
    <property type="entry name" value="C1-like_sf"/>
</dbReference>
<dbReference type="SUPFAM" id="SSF57889">
    <property type="entry name" value="Cysteine-rich domain"/>
    <property type="match status" value="1"/>
</dbReference>
<dbReference type="Proteomes" id="UP000030748">
    <property type="component" value="Unassembled WGS sequence"/>
</dbReference>
<dbReference type="AlphaFoldDB" id="A0A022QGR5"/>
<organism evidence="4 5">
    <name type="scientific">Erythranthe guttata</name>
    <name type="common">Yellow monkey flower</name>
    <name type="synonym">Mimulus guttatus</name>
    <dbReference type="NCBI Taxonomy" id="4155"/>
    <lineage>
        <taxon>Eukaryota</taxon>
        <taxon>Viridiplantae</taxon>
        <taxon>Streptophyta</taxon>
        <taxon>Embryophyta</taxon>
        <taxon>Tracheophyta</taxon>
        <taxon>Spermatophyta</taxon>
        <taxon>Magnoliopsida</taxon>
        <taxon>eudicotyledons</taxon>
        <taxon>Gunneridae</taxon>
        <taxon>Pentapetalae</taxon>
        <taxon>asterids</taxon>
        <taxon>lamiids</taxon>
        <taxon>Lamiales</taxon>
        <taxon>Phrymaceae</taxon>
        <taxon>Erythranthe</taxon>
    </lineage>
</organism>
<dbReference type="eggNOG" id="ENOG502S0HB">
    <property type="taxonomic scope" value="Eukaryota"/>
</dbReference>
<sequence length="412" mass="44111">MGRITSEPQKETLTAITHFGHTHPLIHITTDHQHKITRNISSYSSCSGCNLNIFGTNFYACTECKFFLHKKCFDMPKKIEHPFHKDHALSLVPGPAYSTGNFNCDACFEKGKGFSYNCDPCGIDLNILCAIMPLCVTNATCHPHKLDLTFGSPFLTKRFSCNVCKKLGGDHWLYRCGFQSKDYLEPREVATFSKWAPATPPPVVATLPLMVAPPPLVEKASPPPNVATPPPIVAVVPPVVAVPPNQTQKLWPRPMMESVPCVLPVEVSSVPFTGSGNRHNDDLALFAIQQMITNNSKAIAQAILSAGNSGDIRGFHLLIELIYAISSNSGTSGGGSQDSLHTIKNNGGGSGDDGGGGDGQDSLKMVIDCGSDGGGPDRALHKVIEDSGSVGGQKSLHAVNGTAVVVKNLRMR</sequence>
<feature type="domain" description="DC1" evidence="3">
    <location>
        <begin position="32"/>
        <end position="72"/>
    </location>
</feature>
<keyword evidence="1" id="KW-0677">Repeat</keyword>
<feature type="compositionally biased region" description="Gly residues" evidence="2">
    <location>
        <begin position="346"/>
        <end position="359"/>
    </location>
</feature>
<evidence type="ECO:0000313" key="5">
    <source>
        <dbReference type="Proteomes" id="UP000030748"/>
    </source>
</evidence>
<gene>
    <name evidence="4" type="ORF">MIMGU_mgv1a025308mg</name>
</gene>
<evidence type="ECO:0000256" key="1">
    <source>
        <dbReference type="ARBA" id="ARBA00022737"/>
    </source>
</evidence>
<name>A0A022QGR5_ERYGU</name>
<protein>
    <recommendedName>
        <fullName evidence="3">DC1 domain-containing protein</fullName>
    </recommendedName>
</protein>
<accession>A0A022QGR5</accession>